<dbReference type="Proteomes" id="UP000027583">
    <property type="component" value="Unassembled WGS sequence"/>
</dbReference>
<sequence length="253" mass="27083">MYLGFTGAPPAMNYSSIVHAVSRRRANRFGRALALASVLGATAAGAAHAVPANVGDAAIAATAYHDSGAYDREFAAVIEEASDWVRLRAAHVSKPAIVLDIDETSLSNWPEIKANHFAYFHDGQCDVLPKGPCGVMAWEMSAKAQAFPSTLALYRVAQQRGVSVFFVTGRSENERADTAHNLETAGYKGWSGLVLRPEGSHTPSASDYKAAARSEIEQKGYHIIANIGDQPSDLAGGHADRGFLLPNPFYRVP</sequence>
<dbReference type="Pfam" id="PF03767">
    <property type="entry name" value="Acid_phosphat_B"/>
    <property type="match status" value="1"/>
</dbReference>
<dbReference type="SUPFAM" id="SSF56784">
    <property type="entry name" value="HAD-like"/>
    <property type="match status" value="1"/>
</dbReference>
<gene>
    <name evidence="2" type="ORF">ASAP_0165</name>
</gene>
<dbReference type="EC" id="3.1.3.2" evidence="2"/>
<name>A0A060QBG0_9PROT</name>
<organism evidence="2 3">
    <name type="scientific">Asaia bogorensis</name>
    <dbReference type="NCBI Taxonomy" id="91915"/>
    <lineage>
        <taxon>Bacteria</taxon>
        <taxon>Pseudomonadati</taxon>
        <taxon>Pseudomonadota</taxon>
        <taxon>Alphaproteobacteria</taxon>
        <taxon>Acetobacterales</taxon>
        <taxon>Acetobacteraceae</taxon>
        <taxon>Asaia</taxon>
    </lineage>
</organism>
<keyword evidence="1" id="KW-0732">Signal</keyword>
<reference evidence="2 3" key="1">
    <citation type="journal article" date="2014" name="Genome Biol. Evol.">
        <title>Acetic acid bacteria genomes reveal functional traits for adaptation to life in insect guts.</title>
        <authorList>
            <person name="Chouaia B."/>
            <person name="Gaiarsa S."/>
            <person name="Crotti E."/>
            <person name="Comandatore F."/>
            <person name="Degli Esposti M."/>
            <person name="Ricci I."/>
            <person name="Alma A."/>
            <person name="Favia G."/>
            <person name="Bandi C."/>
            <person name="Daffonchio D."/>
        </authorList>
    </citation>
    <scope>NUCLEOTIDE SEQUENCE [LARGE SCALE GENOMIC DNA]</scope>
    <source>
        <strain evidence="2 3">SF2.1</strain>
    </source>
</reference>
<dbReference type="EMBL" id="CBLX010000003">
    <property type="protein sequence ID" value="CDG38210.1"/>
    <property type="molecule type" value="Genomic_DNA"/>
</dbReference>
<accession>A0A060QBG0</accession>
<evidence type="ECO:0000313" key="2">
    <source>
        <dbReference type="EMBL" id="CDG38210.1"/>
    </source>
</evidence>
<evidence type="ECO:0000313" key="3">
    <source>
        <dbReference type="Proteomes" id="UP000027583"/>
    </source>
</evidence>
<dbReference type="Gene3D" id="3.40.50.1000">
    <property type="entry name" value="HAD superfamily/HAD-like"/>
    <property type="match status" value="1"/>
</dbReference>
<dbReference type="PANTHER" id="PTHR31284:SF10">
    <property type="entry name" value="ACID PHOSPHATASE-LIKE PROTEIN"/>
    <property type="match status" value="1"/>
</dbReference>
<proteinExistence type="predicted"/>
<dbReference type="PANTHER" id="PTHR31284">
    <property type="entry name" value="ACID PHOSPHATASE-LIKE PROTEIN"/>
    <property type="match status" value="1"/>
</dbReference>
<dbReference type="eggNOG" id="COG2503">
    <property type="taxonomic scope" value="Bacteria"/>
</dbReference>
<reference evidence="2 3" key="2">
    <citation type="journal article" date="2014" name="PLoS ONE">
        <title>Evolution of mitochondria reconstructed from the energy metabolism of living bacteria.</title>
        <authorList>
            <person name="Degli Esposti M."/>
            <person name="Chouaia B."/>
            <person name="Comandatore F."/>
            <person name="Crotti E."/>
            <person name="Sassera D."/>
            <person name="Lievens P.M."/>
            <person name="Daffonchio D."/>
            <person name="Bandi C."/>
        </authorList>
    </citation>
    <scope>NUCLEOTIDE SEQUENCE [LARGE SCALE GENOMIC DNA]</scope>
    <source>
        <strain evidence="2 3">SF2.1</strain>
    </source>
</reference>
<dbReference type="InterPro" id="IPR023214">
    <property type="entry name" value="HAD_sf"/>
</dbReference>
<dbReference type="GO" id="GO:0003993">
    <property type="term" value="F:acid phosphatase activity"/>
    <property type="evidence" value="ECO:0007669"/>
    <property type="project" value="UniProtKB-EC"/>
</dbReference>
<evidence type="ECO:0000256" key="1">
    <source>
        <dbReference type="ARBA" id="ARBA00022729"/>
    </source>
</evidence>
<protein>
    <submittedName>
        <fullName evidence="2">Acid phosphatase</fullName>
        <ecNumber evidence="2">3.1.3.2</ecNumber>
    </submittedName>
</protein>
<keyword evidence="2" id="KW-0378">Hydrolase</keyword>
<comment type="caution">
    <text evidence="2">The sequence shown here is derived from an EMBL/GenBank/DDBJ whole genome shotgun (WGS) entry which is preliminary data.</text>
</comment>
<dbReference type="InterPro" id="IPR005519">
    <property type="entry name" value="Acid_phosphat_B-like"/>
</dbReference>
<dbReference type="InterPro" id="IPR036412">
    <property type="entry name" value="HAD-like_sf"/>
</dbReference>
<dbReference type="AlphaFoldDB" id="A0A060QBG0"/>